<evidence type="ECO:0008006" key="5">
    <source>
        <dbReference type="Google" id="ProtNLM"/>
    </source>
</evidence>
<comment type="caution">
    <text evidence="3">The sequence shown here is derived from an EMBL/GenBank/DDBJ whole genome shotgun (WGS) entry which is preliminary data.</text>
</comment>
<organism evidence="3 4">
    <name type="scientific">Streptomyces somaliensis (strain ATCC 33201 / DSM 40738 / JCM 12659 / KCTC 9044 / NCTC 11332 / NRRL B-12077 / IP 733)</name>
    <dbReference type="NCBI Taxonomy" id="1134445"/>
    <lineage>
        <taxon>Bacteria</taxon>
        <taxon>Bacillati</taxon>
        <taxon>Actinomycetota</taxon>
        <taxon>Actinomycetes</taxon>
        <taxon>Kitasatosporales</taxon>
        <taxon>Streptomycetaceae</taxon>
        <taxon>Streptomyces</taxon>
    </lineage>
</organism>
<evidence type="ECO:0000313" key="4">
    <source>
        <dbReference type="Proteomes" id="UP000570003"/>
    </source>
</evidence>
<proteinExistence type="predicted"/>
<feature type="signal peptide" evidence="2">
    <location>
        <begin position="1"/>
        <end position="22"/>
    </location>
</feature>
<evidence type="ECO:0000313" key="3">
    <source>
        <dbReference type="EMBL" id="NKY15114.1"/>
    </source>
</evidence>
<gene>
    <name evidence="3" type="ORF">HGA06_13380</name>
</gene>
<dbReference type="Proteomes" id="UP000570003">
    <property type="component" value="Unassembled WGS sequence"/>
</dbReference>
<evidence type="ECO:0000256" key="2">
    <source>
        <dbReference type="SAM" id="SignalP"/>
    </source>
</evidence>
<name>A0AA44IDV5_STRE0</name>
<keyword evidence="2" id="KW-0732">Signal</keyword>
<dbReference type="AlphaFoldDB" id="A0AA44IDV5"/>
<dbReference type="EMBL" id="JAAXOU010000138">
    <property type="protein sequence ID" value="NKY15114.1"/>
    <property type="molecule type" value="Genomic_DNA"/>
</dbReference>
<feature type="chain" id="PRO_5041268602" description="Lipoprotein" evidence="2">
    <location>
        <begin position="23"/>
        <end position="163"/>
    </location>
</feature>
<reference evidence="3 4" key="1">
    <citation type="submission" date="2020-04" db="EMBL/GenBank/DDBJ databases">
        <title>MicrobeNet Type strains.</title>
        <authorList>
            <person name="Nicholson A.C."/>
        </authorList>
    </citation>
    <scope>NUCLEOTIDE SEQUENCE [LARGE SCALE GENOMIC DNA]</scope>
    <source>
        <strain evidence="3 4">DSM 40738</strain>
    </source>
</reference>
<evidence type="ECO:0000256" key="1">
    <source>
        <dbReference type="SAM" id="MobiDB-lite"/>
    </source>
</evidence>
<feature type="region of interest" description="Disordered" evidence="1">
    <location>
        <begin position="31"/>
        <end position="53"/>
    </location>
</feature>
<accession>A0AA44IDV5</accession>
<feature type="region of interest" description="Disordered" evidence="1">
    <location>
        <begin position="133"/>
        <end position="163"/>
    </location>
</feature>
<dbReference type="PROSITE" id="PS51257">
    <property type="entry name" value="PROKAR_LIPOPROTEIN"/>
    <property type="match status" value="1"/>
</dbReference>
<feature type="compositionally biased region" description="Low complexity" evidence="1">
    <location>
        <begin position="143"/>
        <end position="157"/>
    </location>
</feature>
<keyword evidence="4" id="KW-1185">Reference proteome</keyword>
<dbReference type="RefSeq" id="WP_168439315.1">
    <property type="nucleotide sequence ID" value="NZ_JAAXOU010000138.1"/>
</dbReference>
<protein>
    <recommendedName>
        <fullName evidence="5">Lipoprotein</fullName>
    </recommendedName>
</protein>
<sequence length="163" mass="16131">MQKLVRKGAAVAAALVSAFALSACGSDGGDAASDGRGGSAAPSDGASQAAPGATLADAEGVWTGTTDGRLVTLTIGTGGQAVMVSEAHVCQGTAQEGDTLKLALTCKDDDTNRTSGTIRSADGKRLVVAWDSGRTDTLSKPDPGSLPTTLPSFSSLPSVPPRS</sequence>